<evidence type="ECO:0000256" key="2">
    <source>
        <dbReference type="ARBA" id="ARBA00022525"/>
    </source>
</evidence>
<dbReference type="PANTHER" id="PTHR12147">
    <property type="entry name" value="METALLOPEPTIDASE M28 FAMILY MEMBER"/>
    <property type="match status" value="1"/>
</dbReference>
<keyword evidence="3" id="KW-0482">Metalloprotease</keyword>
<dbReference type="PANTHER" id="PTHR12147:SF26">
    <property type="entry name" value="PEPTIDASE M28 DOMAIN-CONTAINING PROTEIN"/>
    <property type="match status" value="1"/>
</dbReference>
<dbReference type="GO" id="GO:0006508">
    <property type="term" value="P:proteolysis"/>
    <property type="evidence" value="ECO:0007669"/>
    <property type="project" value="InterPro"/>
</dbReference>
<dbReference type="InterPro" id="IPR036116">
    <property type="entry name" value="FN3_sf"/>
</dbReference>
<dbReference type="GO" id="GO:0005576">
    <property type="term" value="C:extracellular region"/>
    <property type="evidence" value="ECO:0007669"/>
    <property type="project" value="UniProtKB-SubCell"/>
</dbReference>
<evidence type="ECO:0000256" key="3">
    <source>
        <dbReference type="ARBA" id="ARBA00023049"/>
    </source>
</evidence>
<dbReference type="PROSITE" id="PS50853">
    <property type="entry name" value="FN3"/>
    <property type="match status" value="1"/>
</dbReference>
<reference evidence="6" key="1">
    <citation type="journal article" date="2020" name="mSystems">
        <title>Genome- and Community-Level Interaction Insights into Carbon Utilization and Element Cycling Functions of Hydrothermarchaeota in Hydrothermal Sediment.</title>
        <authorList>
            <person name="Zhou Z."/>
            <person name="Liu Y."/>
            <person name="Xu W."/>
            <person name="Pan J."/>
            <person name="Luo Z.H."/>
            <person name="Li M."/>
        </authorList>
    </citation>
    <scope>NUCLEOTIDE SEQUENCE [LARGE SCALE GENOMIC DNA]</scope>
    <source>
        <strain evidence="6">SpSt-488</strain>
    </source>
</reference>
<keyword evidence="3" id="KW-0378">Hydrolase</keyword>
<dbReference type="Pfam" id="PF04389">
    <property type="entry name" value="Peptidase_M28"/>
    <property type="match status" value="1"/>
</dbReference>
<accession>A0A7C4CCJ2</accession>
<evidence type="ECO:0000313" key="6">
    <source>
        <dbReference type="EMBL" id="HGK29063.1"/>
    </source>
</evidence>
<organism evidence="6">
    <name type="scientific">candidate division WOR-3 bacterium</name>
    <dbReference type="NCBI Taxonomy" id="2052148"/>
    <lineage>
        <taxon>Bacteria</taxon>
        <taxon>Bacteria division WOR-3</taxon>
    </lineage>
</organism>
<dbReference type="SUPFAM" id="SSF53187">
    <property type="entry name" value="Zn-dependent exopeptidases"/>
    <property type="match status" value="1"/>
</dbReference>
<dbReference type="InterPro" id="IPR007484">
    <property type="entry name" value="Peptidase_M28"/>
</dbReference>
<comment type="caution">
    <text evidence="6">The sequence shown here is derived from an EMBL/GenBank/DDBJ whole genome shotgun (WGS) entry which is preliminary data.</text>
</comment>
<proteinExistence type="predicted"/>
<dbReference type="SUPFAM" id="SSF49265">
    <property type="entry name" value="Fibronectin type III"/>
    <property type="match status" value="2"/>
</dbReference>
<evidence type="ECO:0000256" key="4">
    <source>
        <dbReference type="SAM" id="SignalP"/>
    </source>
</evidence>
<dbReference type="InterPro" id="IPR003961">
    <property type="entry name" value="FN3_dom"/>
</dbReference>
<keyword evidence="2" id="KW-0964">Secreted</keyword>
<sequence length="903" mass="97604">MIRLIVLLAVLLASAPGLPRQLAAVDVSRPGALEELAGLPCYGYLDNCVLLEAGRGGTVIELDPGLPLFAVYGGRDAGAVRALFQDGAARLVQLDAAGARNLARAGCEVVRLPDEPFPIRPVKAPCLPRQVFQDTFVQRLVNRVSPDSIRARMARLEDFRTRYSPTDSCRRAEEYVRDYFESIGLDSAELDCYPVGTDTWRNAVGTKVGRVHPEKILIVCGHMDAISEDPMNLAPGMEDNGSGTAVALEAARVLAPEELELTVKFIAFTGEETGLNGSDHYARMMRARNAEIVGVLNFDMVSWPGGAWGVSLVSVLPARQLVLYEAAMAEMFTPLDYRISHRSFPSDSRSFDQQGYPATSGYEFGPQPYIWYHTTGDTLGNCNMELAADVAKMAVATLASLAVAPAPPAGFRLADAGNGTGLVASWPANREPDLAGYKLLWGTSSHVYTDSVQVGPVNSHRITGLQSGIEYFATVVAIDEAGHQSGPAPEDSCVPRDVPLAPSGIGCLPFRFGNGIIWRRGREADLEGYNIYRSTRPDAGFARLNSALLTDTTFRDSGLLADTMYYYRATAVDSAGHESPASVTVRGKPITLDHGILLVDETRDGSGAPGSPSDAQQDEFWHALLAGYRYTDRDVATEGLPLAADFGPFSTIVWHADDYTRQEIAAVIPGLANHLAHGGRLWLVGWKPVLGLMGGGTYPFSFAAGQFCRDWLHLDRAEQSGTNDFTGATGRAGYPSVGVDSTRTLPALQGRLIYVDALLPADAETILTFNSFSGDTFQGKPVGVRWLGGPHRAVAFGFPFYYMKQAEARDVARKVLDDLGEPYGIEDEHPEPEVSRPIPTIVRGRINLQSAICDLRTPVTLLDAAGRRVTTLGAGSNDIRGLSPGVYFLRTRSGQVHRVQVVR</sequence>
<dbReference type="Gene3D" id="3.40.630.10">
    <property type="entry name" value="Zn peptidases"/>
    <property type="match status" value="1"/>
</dbReference>
<comment type="subcellular location">
    <subcellularLocation>
        <location evidence="1">Secreted</location>
    </subcellularLocation>
</comment>
<feature type="domain" description="Fibronectin type-III" evidence="5">
    <location>
        <begin position="407"/>
        <end position="501"/>
    </location>
</feature>
<feature type="signal peptide" evidence="4">
    <location>
        <begin position="1"/>
        <end position="19"/>
    </location>
</feature>
<keyword evidence="4" id="KW-0732">Signal</keyword>
<gene>
    <name evidence="6" type="ORF">ENS41_08995</name>
</gene>
<protein>
    <submittedName>
        <fullName evidence="6">M28 family peptidase</fullName>
    </submittedName>
</protein>
<dbReference type="InterPro" id="IPR045175">
    <property type="entry name" value="M28_fam"/>
</dbReference>
<dbReference type="InterPro" id="IPR013783">
    <property type="entry name" value="Ig-like_fold"/>
</dbReference>
<dbReference type="Gene3D" id="2.60.40.10">
    <property type="entry name" value="Immunoglobulins"/>
    <property type="match status" value="2"/>
</dbReference>
<name>A0A7C4CCJ2_UNCW3</name>
<keyword evidence="3" id="KW-0645">Protease</keyword>
<dbReference type="GO" id="GO:0008235">
    <property type="term" value="F:metalloexopeptidase activity"/>
    <property type="evidence" value="ECO:0007669"/>
    <property type="project" value="InterPro"/>
</dbReference>
<feature type="chain" id="PRO_5027827433" evidence="4">
    <location>
        <begin position="20"/>
        <end position="903"/>
    </location>
</feature>
<dbReference type="SMART" id="SM00060">
    <property type="entry name" value="FN3"/>
    <property type="match status" value="1"/>
</dbReference>
<dbReference type="AlphaFoldDB" id="A0A7C4CCJ2"/>
<dbReference type="CDD" id="cd00063">
    <property type="entry name" value="FN3"/>
    <property type="match status" value="2"/>
</dbReference>
<evidence type="ECO:0000259" key="5">
    <source>
        <dbReference type="PROSITE" id="PS50853"/>
    </source>
</evidence>
<dbReference type="EMBL" id="DSUT01000188">
    <property type="protein sequence ID" value="HGK29063.1"/>
    <property type="molecule type" value="Genomic_DNA"/>
</dbReference>
<evidence type="ECO:0000256" key="1">
    <source>
        <dbReference type="ARBA" id="ARBA00004613"/>
    </source>
</evidence>